<reference evidence="2" key="2">
    <citation type="journal article" date="2014" name="ISME J.">
        <title>Microbial stratification in low pH oxic and suboxic macroscopic growths along an acid mine drainage.</title>
        <authorList>
            <person name="Mendez-Garcia C."/>
            <person name="Mesa V."/>
            <person name="Sprenger R.R."/>
            <person name="Richter M."/>
            <person name="Diez M.S."/>
            <person name="Solano J."/>
            <person name="Bargiela R."/>
            <person name="Golyshina O.V."/>
            <person name="Manteca A."/>
            <person name="Ramos J.L."/>
            <person name="Gallego J.R."/>
            <person name="Llorente I."/>
            <person name="Martins Dos Santos V.A."/>
            <person name="Jensen O.N."/>
            <person name="Pelaez A.I."/>
            <person name="Sanchez J."/>
            <person name="Ferrer M."/>
        </authorList>
    </citation>
    <scope>NUCLEOTIDE SEQUENCE</scope>
</reference>
<protein>
    <submittedName>
        <fullName evidence="2">N-acetyl-ornithine/N-acetyl-lysine deacetylase</fullName>
    </submittedName>
</protein>
<sequence>MKVIGLETRGDGDRESVRVRIDLRLPPGSRSAEILRALPRDPGRPRFSVSVRIEPIEAARDGPVVRALEAGIRAAGGRPTRWRKSGTSDWNLVGSVWRTAGAAYGPGDPHLDHTASESVPVRDLARSVRVLRTAFDQLAHPPPAPDASPRPVTDRPT</sequence>
<accession>T1ADX5</accession>
<evidence type="ECO:0000313" key="2">
    <source>
        <dbReference type="EMBL" id="EQD39174.1"/>
    </source>
</evidence>
<feature type="region of interest" description="Disordered" evidence="1">
    <location>
        <begin position="135"/>
        <end position="157"/>
    </location>
</feature>
<dbReference type="Gene3D" id="3.40.630.10">
    <property type="entry name" value="Zn peptidases"/>
    <property type="match status" value="1"/>
</dbReference>
<reference evidence="2" key="1">
    <citation type="submission" date="2013-08" db="EMBL/GenBank/DDBJ databases">
        <authorList>
            <person name="Mendez C."/>
            <person name="Richter M."/>
            <person name="Ferrer M."/>
            <person name="Sanchez J."/>
        </authorList>
    </citation>
    <scope>NUCLEOTIDE SEQUENCE</scope>
</reference>
<dbReference type="AlphaFoldDB" id="T1ADX5"/>
<dbReference type="EMBL" id="AUZY01010315">
    <property type="protein sequence ID" value="EQD39174.1"/>
    <property type="molecule type" value="Genomic_DNA"/>
</dbReference>
<comment type="caution">
    <text evidence="2">The sequence shown here is derived from an EMBL/GenBank/DDBJ whole genome shotgun (WGS) entry which is preliminary data.</text>
</comment>
<dbReference type="SUPFAM" id="SSF53187">
    <property type="entry name" value="Zn-dependent exopeptidases"/>
    <property type="match status" value="1"/>
</dbReference>
<organism evidence="2">
    <name type="scientific">mine drainage metagenome</name>
    <dbReference type="NCBI Taxonomy" id="410659"/>
    <lineage>
        <taxon>unclassified sequences</taxon>
        <taxon>metagenomes</taxon>
        <taxon>ecological metagenomes</taxon>
    </lineage>
</organism>
<proteinExistence type="predicted"/>
<gene>
    <name evidence="2" type="ORF">B1B_15502</name>
</gene>
<name>T1ADX5_9ZZZZ</name>
<evidence type="ECO:0000256" key="1">
    <source>
        <dbReference type="SAM" id="MobiDB-lite"/>
    </source>
</evidence>